<proteinExistence type="predicted"/>
<sequence length="44" mass="4655">MSVCCACLVHCQNTVTHFSSSSITVVMEMGASVAVLSTSQRYSV</sequence>
<dbReference type="EMBL" id="GBXM01016199">
    <property type="protein sequence ID" value="JAH92378.1"/>
    <property type="molecule type" value="Transcribed_RNA"/>
</dbReference>
<name>A0A0E9WSE1_ANGAN</name>
<reference evidence="1" key="2">
    <citation type="journal article" date="2015" name="Fish Shellfish Immunol.">
        <title>Early steps in the European eel (Anguilla anguilla)-Vibrio vulnificus interaction in the gills: Role of the RtxA13 toxin.</title>
        <authorList>
            <person name="Callol A."/>
            <person name="Pajuelo D."/>
            <person name="Ebbesson L."/>
            <person name="Teles M."/>
            <person name="MacKenzie S."/>
            <person name="Amaro C."/>
        </authorList>
    </citation>
    <scope>NUCLEOTIDE SEQUENCE</scope>
</reference>
<organism evidence="1">
    <name type="scientific">Anguilla anguilla</name>
    <name type="common">European freshwater eel</name>
    <name type="synonym">Muraena anguilla</name>
    <dbReference type="NCBI Taxonomy" id="7936"/>
    <lineage>
        <taxon>Eukaryota</taxon>
        <taxon>Metazoa</taxon>
        <taxon>Chordata</taxon>
        <taxon>Craniata</taxon>
        <taxon>Vertebrata</taxon>
        <taxon>Euteleostomi</taxon>
        <taxon>Actinopterygii</taxon>
        <taxon>Neopterygii</taxon>
        <taxon>Teleostei</taxon>
        <taxon>Anguilliformes</taxon>
        <taxon>Anguillidae</taxon>
        <taxon>Anguilla</taxon>
    </lineage>
</organism>
<accession>A0A0E9WSE1</accession>
<dbReference type="AlphaFoldDB" id="A0A0E9WSE1"/>
<reference evidence="1" key="1">
    <citation type="submission" date="2014-11" db="EMBL/GenBank/DDBJ databases">
        <authorList>
            <person name="Amaro Gonzalez C."/>
        </authorList>
    </citation>
    <scope>NUCLEOTIDE SEQUENCE</scope>
</reference>
<evidence type="ECO:0000313" key="1">
    <source>
        <dbReference type="EMBL" id="JAH92378.1"/>
    </source>
</evidence>
<protein>
    <submittedName>
        <fullName evidence="1">Uncharacterized protein</fullName>
    </submittedName>
</protein>